<feature type="domain" description="PTS EIIA type-1" evidence="7">
    <location>
        <begin position="26"/>
        <end position="130"/>
    </location>
</feature>
<evidence type="ECO:0000256" key="2">
    <source>
        <dbReference type="ARBA" id="ARBA00022448"/>
    </source>
</evidence>
<evidence type="ECO:0000256" key="1">
    <source>
        <dbReference type="ARBA" id="ARBA00004496"/>
    </source>
</evidence>
<dbReference type="RefSeq" id="WP_126815190.1">
    <property type="nucleotide sequence ID" value="NZ_NGKC01000023.1"/>
</dbReference>
<keyword evidence="5" id="KW-0598">Phosphotransferase system</keyword>
<evidence type="ECO:0000313" key="8">
    <source>
        <dbReference type="EMBL" id="RSU09111.1"/>
    </source>
</evidence>
<keyword evidence="2" id="KW-0813">Transport</keyword>
<comment type="subcellular location">
    <subcellularLocation>
        <location evidence="1">Cytoplasm</location>
    </subcellularLocation>
</comment>
<evidence type="ECO:0000259" key="7">
    <source>
        <dbReference type="PROSITE" id="PS51093"/>
    </source>
</evidence>
<evidence type="ECO:0000256" key="4">
    <source>
        <dbReference type="ARBA" id="ARBA00022679"/>
    </source>
</evidence>
<dbReference type="InterPro" id="IPR011055">
    <property type="entry name" value="Dup_hybrid_motif"/>
</dbReference>
<comment type="caution">
    <text evidence="8">The sequence shown here is derived from an EMBL/GenBank/DDBJ whole genome shotgun (WGS) entry which is preliminary data.</text>
</comment>
<dbReference type="GO" id="GO:0009401">
    <property type="term" value="P:phosphoenolpyruvate-dependent sugar phosphotransferase system"/>
    <property type="evidence" value="ECO:0007669"/>
    <property type="project" value="UniProtKB-KW"/>
</dbReference>
<keyword evidence="4" id="KW-0808">Transferase</keyword>
<dbReference type="AlphaFoldDB" id="A0A430ALW2"/>
<gene>
    <name evidence="8" type="ORF">CBF27_13485</name>
</gene>
<dbReference type="Pfam" id="PF00358">
    <property type="entry name" value="PTS_EIIA_1"/>
    <property type="match status" value="1"/>
</dbReference>
<dbReference type="SUPFAM" id="SSF51261">
    <property type="entry name" value="Duplicated hybrid motif"/>
    <property type="match status" value="1"/>
</dbReference>
<dbReference type="Gene3D" id="2.70.70.10">
    <property type="entry name" value="Glucose Permease (Domain IIA)"/>
    <property type="match status" value="1"/>
</dbReference>
<dbReference type="InterPro" id="IPR001127">
    <property type="entry name" value="PTS_EIIA_1_perm"/>
</dbReference>
<dbReference type="PROSITE" id="PS51093">
    <property type="entry name" value="PTS_EIIA_TYPE_1"/>
    <property type="match status" value="1"/>
</dbReference>
<dbReference type="OrthoDB" id="9769191at2"/>
<dbReference type="PANTHER" id="PTHR45008:SF1">
    <property type="entry name" value="PTS SYSTEM GLUCOSE-SPECIFIC EIIA COMPONENT"/>
    <property type="match status" value="1"/>
</dbReference>
<protein>
    <recommendedName>
        <fullName evidence="7">PTS EIIA type-1 domain-containing protein</fullName>
    </recommendedName>
</protein>
<accession>A0A430ALW2</accession>
<name>A0A430ALW2_9ENTE</name>
<evidence type="ECO:0000256" key="6">
    <source>
        <dbReference type="ARBA" id="ARBA00022777"/>
    </source>
</evidence>
<dbReference type="EMBL" id="NGKC01000023">
    <property type="protein sequence ID" value="RSU09111.1"/>
    <property type="molecule type" value="Genomic_DNA"/>
</dbReference>
<dbReference type="Proteomes" id="UP000286773">
    <property type="component" value="Unassembled WGS sequence"/>
</dbReference>
<dbReference type="PROSITE" id="PS00371">
    <property type="entry name" value="PTS_EIIA_TYPE_1_HIS"/>
    <property type="match status" value="1"/>
</dbReference>
<proteinExistence type="predicted"/>
<evidence type="ECO:0000313" key="9">
    <source>
        <dbReference type="Proteomes" id="UP000286773"/>
    </source>
</evidence>
<dbReference type="GO" id="GO:0016301">
    <property type="term" value="F:kinase activity"/>
    <property type="evidence" value="ECO:0007669"/>
    <property type="project" value="UniProtKB-KW"/>
</dbReference>
<organism evidence="8 9">
    <name type="scientific">Vagococcus acidifermentans</name>
    <dbReference type="NCBI Taxonomy" id="564710"/>
    <lineage>
        <taxon>Bacteria</taxon>
        <taxon>Bacillati</taxon>
        <taxon>Bacillota</taxon>
        <taxon>Bacilli</taxon>
        <taxon>Lactobacillales</taxon>
        <taxon>Enterococcaceae</taxon>
        <taxon>Vagococcus</taxon>
    </lineage>
</organism>
<sequence>MKINHIEEKICQSTEGKVLDLTQINDQVFSLGMMGQDFAVIPESSKVFSPIKGKVRQIFQTKHAITLVSDNGLSVIVHIGLDTVELNGQGIDNKVTEEQIVDRNDLLANVNLEEIKRLGKETEIIVVFQELEGEVLLNIDAPEDGIVASVKYQVS</sequence>
<dbReference type="PANTHER" id="PTHR45008">
    <property type="entry name" value="PTS SYSTEM GLUCOSE-SPECIFIC EIIA COMPONENT"/>
    <property type="match status" value="1"/>
</dbReference>
<evidence type="ECO:0000256" key="5">
    <source>
        <dbReference type="ARBA" id="ARBA00022683"/>
    </source>
</evidence>
<dbReference type="NCBIfam" id="TIGR00830">
    <property type="entry name" value="PTBA"/>
    <property type="match status" value="1"/>
</dbReference>
<evidence type="ECO:0000256" key="3">
    <source>
        <dbReference type="ARBA" id="ARBA00022597"/>
    </source>
</evidence>
<dbReference type="InterPro" id="IPR050890">
    <property type="entry name" value="PTS_EIIA_component"/>
</dbReference>
<keyword evidence="3" id="KW-0762">Sugar transport</keyword>
<dbReference type="GO" id="GO:0005737">
    <property type="term" value="C:cytoplasm"/>
    <property type="evidence" value="ECO:0007669"/>
    <property type="project" value="UniProtKB-SubCell"/>
</dbReference>
<reference evidence="8 9" key="1">
    <citation type="submission" date="2017-05" db="EMBL/GenBank/DDBJ databases">
        <title>Vagococcus spp. assemblies.</title>
        <authorList>
            <person name="Gulvik C.A."/>
        </authorList>
    </citation>
    <scope>NUCLEOTIDE SEQUENCE [LARGE SCALE GENOMIC DNA]</scope>
    <source>
        <strain evidence="8 9">LMG 24798</strain>
    </source>
</reference>
<keyword evidence="6" id="KW-0418">Kinase</keyword>
<keyword evidence="9" id="KW-1185">Reference proteome</keyword>